<dbReference type="RefSeq" id="WP_138187765.1">
    <property type="nucleotide sequence ID" value="NZ_LS992241.1"/>
</dbReference>
<dbReference type="InterPro" id="IPR000182">
    <property type="entry name" value="GNAT_dom"/>
</dbReference>
<proteinExistence type="predicted"/>
<organism evidence="2 3">
    <name type="scientific">Paenibacillus alvei</name>
    <name type="common">Bacillus alvei</name>
    <dbReference type="NCBI Taxonomy" id="44250"/>
    <lineage>
        <taxon>Bacteria</taxon>
        <taxon>Bacillati</taxon>
        <taxon>Bacillota</taxon>
        <taxon>Bacilli</taxon>
        <taxon>Bacillales</taxon>
        <taxon>Paenibacillaceae</taxon>
        <taxon>Paenibacillus</taxon>
    </lineage>
</organism>
<reference evidence="3" key="1">
    <citation type="submission" date="2018-08" db="EMBL/GenBank/DDBJ databases">
        <authorList>
            <person name="Chevrot R."/>
        </authorList>
    </citation>
    <scope>NUCLEOTIDE SEQUENCE [LARGE SCALE GENOMIC DNA]</scope>
</reference>
<sequence length="182" mass="21186">MFTTQRIRLRKMTEQDAQAYHSWRNDTRVMETTNPHMDVYAPEDTDAFVRSVILGSSSSKSYIIGDADTETPIGIISLISIDYKNRNAELIIDIGEPDYWGKGYGQEAMQILLHYAFNELNLHRLSLRVFDFNKRAIRLYSKMGFKQEGVMKEALFRNGAWHDIIHMGLLQSEYMKQSLLRK</sequence>
<dbReference type="PROSITE" id="PS51186">
    <property type="entry name" value="GNAT"/>
    <property type="match status" value="1"/>
</dbReference>
<dbReference type="CDD" id="cd04301">
    <property type="entry name" value="NAT_SF"/>
    <property type="match status" value="1"/>
</dbReference>
<dbReference type="Proteomes" id="UP000304148">
    <property type="component" value="Chromosome"/>
</dbReference>
<dbReference type="PANTHER" id="PTHR43415:SF3">
    <property type="entry name" value="GNAT-FAMILY ACETYLTRANSFERASE"/>
    <property type="match status" value="1"/>
</dbReference>
<protein>
    <submittedName>
        <fullName evidence="2">Acetyltransferase</fullName>
    </submittedName>
</protein>
<evidence type="ECO:0000313" key="3">
    <source>
        <dbReference type="Proteomes" id="UP000304148"/>
    </source>
</evidence>
<evidence type="ECO:0000313" key="2">
    <source>
        <dbReference type="EMBL" id="SYX85859.1"/>
    </source>
</evidence>
<name>A0A383RHM9_PAEAL</name>
<dbReference type="AlphaFoldDB" id="A0A383RHM9"/>
<dbReference type="GO" id="GO:0016747">
    <property type="term" value="F:acyltransferase activity, transferring groups other than amino-acyl groups"/>
    <property type="evidence" value="ECO:0007669"/>
    <property type="project" value="InterPro"/>
</dbReference>
<dbReference type="EMBL" id="LS992241">
    <property type="protein sequence ID" value="SYX85859.1"/>
    <property type="molecule type" value="Genomic_DNA"/>
</dbReference>
<dbReference type="SUPFAM" id="SSF55729">
    <property type="entry name" value="Acyl-CoA N-acyltransferases (Nat)"/>
    <property type="match status" value="1"/>
</dbReference>
<feature type="domain" description="N-acetyltransferase" evidence="1">
    <location>
        <begin position="7"/>
        <end position="168"/>
    </location>
</feature>
<accession>A0A383RHM9</accession>
<dbReference type="Pfam" id="PF13302">
    <property type="entry name" value="Acetyltransf_3"/>
    <property type="match status" value="1"/>
</dbReference>
<dbReference type="PANTHER" id="PTHR43415">
    <property type="entry name" value="SPERMIDINE N(1)-ACETYLTRANSFERASE"/>
    <property type="match status" value="1"/>
</dbReference>
<keyword evidence="2" id="KW-0808">Transferase</keyword>
<dbReference type="Gene3D" id="3.40.630.30">
    <property type="match status" value="1"/>
</dbReference>
<gene>
    <name evidence="2" type="ORF">PBLR_14281</name>
</gene>
<evidence type="ECO:0000259" key="1">
    <source>
        <dbReference type="PROSITE" id="PS51186"/>
    </source>
</evidence>
<dbReference type="InterPro" id="IPR016181">
    <property type="entry name" value="Acyl_CoA_acyltransferase"/>
</dbReference>